<dbReference type="EMBL" id="DVOL01000036">
    <property type="protein sequence ID" value="HIV10597.1"/>
    <property type="molecule type" value="Genomic_DNA"/>
</dbReference>
<reference evidence="4" key="1">
    <citation type="submission" date="2020-10" db="EMBL/GenBank/DDBJ databases">
        <authorList>
            <person name="Gilroy R."/>
        </authorList>
    </citation>
    <scope>NUCLEOTIDE SEQUENCE</scope>
    <source>
        <strain evidence="4">1370</strain>
    </source>
</reference>
<dbReference type="SMART" id="SM00460">
    <property type="entry name" value="TGc"/>
    <property type="match status" value="1"/>
</dbReference>
<dbReference type="PANTHER" id="PTHR34408">
    <property type="entry name" value="FAMILY PROTEIN, PUTATIVE-RELATED"/>
    <property type="match status" value="1"/>
</dbReference>
<dbReference type="Gene3D" id="2.30.30.40">
    <property type="entry name" value="SH3 Domains"/>
    <property type="match status" value="1"/>
</dbReference>
<evidence type="ECO:0000256" key="1">
    <source>
        <dbReference type="SAM" id="MobiDB-lite"/>
    </source>
</evidence>
<gene>
    <name evidence="4" type="ORF">IAD28_02740</name>
</gene>
<dbReference type="InterPro" id="IPR003646">
    <property type="entry name" value="SH3-like_bac-type"/>
</dbReference>
<feature type="region of interest" description="Disordered" evidence="1">
    <location>
        <begin position="32"/>
        <end position="92"/>
    </location>
</feature>
<reference evidence="4" key="2">
    <citation type="journal article" date="2021" name="PeerJ">
        <title>Extensive microbial diversity within the chicken gut microbiome revealed by metagenomics and culture.</title>
        <authorList>
            <person name="Gilroy R."/>
            <person name="Ravi A."/>
            <person name="Getino M."/>
            <person name="Pursley I."/>
            <person name="Horton D.L."/>
            <person name="Alikhan N.F."/>
            <person name="Baker D."/>
            <person name="Gharbi K."/>
            <person name="Hall N."/>
            <person name="Watson M."/>
            <person name="Adriaenssens E.M."/>
            <person name="Foster-Nyarko E."/>
            <person name="Jarju S."/>
            <person name="Secka A."/>
            <person name="Antonio M."/>
            <person name="Oren A."/>
            <person name="Chaudhuri R.R."/>
            <person name="La Ragione R."/>
            <person name="Hildebrand F."/>
            <person name="Pallen M.J."/>
        </authorList>
    </citation>
    <scope>NUCLEOTIDE SEQUENCE</scope>
    <source>
        <strain evidence="4">1370</strain>
    </source>
</reference>
<feature type="compositionally biased region" description="Low complexity" evidence="1">
    <location>
        <begin position="42"/>
        <end position="68"/>
    </location>
</feature>
<evidence type="ECO:0000259" key="3">
    <source>
        <dbReference type="PROSITE" id="PS51781"/>
    </source>
</evidence>
<accession>A0A9D1NQF1</accession>
<dbReference type="InterPro" id="IPR002931">
    <property type="entry name" value="Transglutaminase-like"/>
</dbReference>
<dbReference type="PROSITE" id="PS51257">
    <property type="entry name" value="PROKAR_LIPOPROTEIN"/>
    <property type="match status" value="1"/>
</dbReference>
<evidence type="ECO:0000256" key="2">
    <source>
        <dbReference type="SAM" id="SignalP"/>
    </source>
</evidence>
<dbReference type="Pfam" id="PF08239">
    <property type="entry name" value="SH3_3"/>
    <property type="match status" value="1"/>
</dbReference>
<dbReference type="AlphaFoldDB" id="A0A9D1NQF1"/>
<dbReference type="SUPFAM" id="SSF54001">
    <property type="entry name" value="Cysteine proteinases"/>
    <property type="match status" value="1"/>
</dbReference>
<dbReference type="InterPro" id="IPR052354">
    <property type="entry name" value="Cell_Wall_Dynamics_Protein"/>
</dbReference>
<organism evidence="4 5">
    <name type="scientific">Candidatus Faeciplasma avium</name>
    <dbReference type="NCBI Taxonomy" id="2840798"/>
    <lineage>
        <taxon>Bacteria</taxon>
        <taxon>Bacillati</taxon>
        <taxon>Bacillota</taxon>
        <taxon>Clostridia</taxon>
        <taxon>Eubacteriales</taxon>
        <taxon>Oscillospiraceae</taxon>
        <taxon>Oscillospiraceae incertae sedis</taxon>
        <taxon>Candidatus Faeciplasma</taxon>
    </lineage>
</organism>
<dbReference type="InterPro" id="IPR038765">
    <property type="entry name" value="Papain-like_cys_pep_sf"/>
</dbReference>
<evidence type="ECO:0000313" key="4">
    <source>
        <dbReference type="EMBL" id="HIV10597.1"/>
    </source>
</evidence>
<dbReference type="PANTHER" id="PTHR34408:SF1">
    <property type="entry name" value="GLYCOSYL HYDROLASE FAMILY 19 DOMAIN-CONTAINING PROTEIN HI_1415"/>
    <property type="match status" value="1"/>
</dbReference>
<feature type="chain" id="PRO_5039271215" evidence="2">
    <location>
        <begin position="23"/>
        <end position="567"/>
    </location>
</feature>
<protein>
    <submittedName>
        <fullName evidence="4">SH3 domain-containing protein</fullName>
    </submittedName>
</protein>
<dbReference type="SMART" id="SM00287">
    <property type="entry name" value="SH3b"/>
    <property type="match status" value="1"/>
</dbReference>
<dbReference type="Proteomes" id="UP000823960">
    <property type="component" value="Unassembled WGS sequence"/>
</dbReference>
<dbReference type="PROSITE" id="PS51781">
    <property type="entry name" value="SH3B"/>
    <property type="match status" value="1"/>
</dbReference>
<comment type="caution">
    <text evidence="4">The sequence shown here is derived from an EMBL/GenBank/DDBJ whole genome shotgun (WGS) entry which is preliminary data.</text>
</comment>
<keyword evidence="2" id="KW-0732">Signal</keyword>
<proteinExistence type="predicted"/>
<feature type="compositionally biased region" description="Low complexity" evidence="1">
    <location>
        <begin position="76"/>
        <end position="86"/>
    </location>
</feature>
<evidence type="ECO:0000313" key="5">
    <source>
        <dbReference type="Proteomes" id="UP000823960"/>
    </source>
</evidence>
<feature type="domain" description="SH3b" evidence="3">
    <location>
        <begin position="90"/>
        <end position="161"/>
    </location>
</feature>
<feature type="signal peptide" evidence="2">
    <location>
        <begin position="1"/>
        <end position="22"/>
    </location>
</feature>
<name>A0A9D1NQF1_9FIRM</name>
<dbReference type="Gene3D" id="3.10.620.30">
    <property type="match status" value="1"/>
</dbReference>
<sequence>MSKAKRFLCLVLAAVMSVSVLAACGKKVEENPQVTPDISESAPATTPAPVTTTEPTTTPAPTTTTEPTTTPPPTQTEPETTPTPTTTEDEDSYTVEELSLTMYATDAVNVRVGPSASYDRIGGLSKNESVAVTGRASTGWYRVDYRGEVGFVSNAYLTDKVPSSTQPADDGDGDVVLDEDGDVVLDEDGSNTGSSGNISINYGSWASDSGWDYMLSLMKSQGYADAVNAIAQGLANHETDIYIDSSYIPRDEVDDFMNLITPLIAVEYCYVERIPSYNVSAYNQGIISLSVDYYTSSSAEDARMMEELRSAADSILSGVRSSWSDYDKILYIHDRFIEGCDSSSDNYAGRNDLWVASAYGSIVDGRATCLGYAKGLFYLLSRAGFDTVMCVGSGLGYDASAKHVWVKVKADGRWYNIDPTWDDKPGQTAVASNLVGYEFFMVTDQFMHETHCQVFDMQFFNVPSATSETLNWYKVNGYYAESLSEAERMVEKATEEAVARGGDYEMFSIRFATVELYEEYNANYTRSIYNASILPNYSSRYTCDKKFMGTNSGYDVHTRTITMRLAK</sequence>